<feature type="transmembrane region" description="Helical" evidence="1">
    <location>
        <begin position="128"/>
        <end position="147"/>
    </location>
</feature>
<dbReference type="Proteomes" id="UP000635142">
    <property type="component" value="Unassembled WGS sequence"/>
</dbReference>
<name>A0A927D5X1_9RHOB</name>
<dbReference type="PANTHER" id="PTHR22911">
    <property type="entry name" value="ACYL-MALONYL CONDENSING ENZYME-RELATED"/>
    <property type="match status" value="1"/>
</dbReference>
<dbReference type="PANTHER" id="PTHR22911:SF103">
    <property type="entry name" value="BLR2811 PROTEIN"/>
    <property type="match status" value="1"/>
</dbReference>
<dbReference type="EMBL" id="JACTAG010000002">
    <property type="protein sequence ID" value="MBD3664813.1"/>
    <property type="molecule type" value="Genomic_DNA"/>
</dbReference>
<evidence type="ECO:0000256" key="1">
    <source>
        <dbReference type="SAM" id="Phobius"/>
    </source>
</evidence>
<keyword evidence="1" id="KW-0812">Transmembrane</keyword>
<accession>A0A927D5X1</accession>
<keyword evidence="1" id="KW-0472">Membrane</keyword>
<feature type="domain" description="EamA" evidence="2">
    <location>
        <begin position="9"/>
        <end position="143"/>
    </location>
</feature>
<dbReference type="AlphaFoldDB" id="A0A927D5X1"/>
<dbReference type="Pfam" id="PF00892">
    <property type="entry name" value="EamA"/>
    <property type="match status" value="2"/>
</dbReference>
<keyword evidence="1" id="KW-1133">Transmembrane helix</keyword>
<feature type="transmembrane region" description="Helical" evidence="1">
    <location>
        <begin position="209"/>
        <end position="227"/>
    </location>
</feature>
<feature type="transmembrane region" description="Helical" evidence="1">
    <location>
        <begin position="239"/>
        <end position="259"/>
    </location>
</feature>
<comment type="caution">
    <text evidence="3">The sequence shown here is derived from an EMBL/GenBank/DDBJ whole genome shotgun (WGS) entry which is preliminary data.</text>
</comment>
<dbReference type="RefSeq" id="WP_191075825.1">
    <property type="nucleotide sequence ID" value="NZ_JACTAG010000002.1"/>
</dbReference>
<feature type="transmembrane region" description="Helical" evidence="1">
    <location>
        <begin position="46"/>
        <end position="67"/>
    </location>
</feature>
<keyword evidence="4" id="KW-1185">Reference proteome</keyword>
<dbReference type="InterPro" id="IPR000620">
    <property type="entry name" value="EamA_dom"/>
</dbReference>
<organism evidence="3 4">
    <name type="scientific">Sulfitobacter aestuariivivens</name>
    <dbReference type="NCBI Taxonomy" id="2766981"/>
    <lineage>
        <taxon>Bacteria</taxon>
        <taxon>Pseudomonadati</taxon>
        <taxon>Pseudomonadota</taxon>
        <taxon>Alphaproteobacteria</taxon>
        <taxon>Rhodobacterales</taxon>
        <taxon>Roseobacteraceae</taxon>
        <taxon>Sulfitobacter</taxon>
    </lineage>
</organism>
<sequence>MIQPNNPRLGIILMITATLIFAVQDGLSRYLAETYNVMMVVMVRYWFFAAFVIAIAARSPGGFWAAIRTDQPLLQAIRGLVLAAEICVSVIAYVVLGLIATHAIFACYPLLVAALSGPVLGEKVGWRRWLAIGIGFCGILVILQPGLSVFDPAGIIAFVAAALFAVYAIMTRFAARQDSAATSFFWTGATGAVATSCAGAWFWEPLASADWSIMLALCLSGVAGHWLMIRSYEVAEATAVQPIAYFHLVFIAIIGVSVFEETIAPHLFIGAAIVVFAGLFTLWRESLQR</sequence>
<gene>
    <name evidence="3" type="ORF">H9Q16_12840</name>
</gene>
<evidence type="ECO:0000313" key="4">
    <source>
        <dbReference type="Proteomes" id="UP000635142"/>
    </source>
</evidence>
<feature type="transmembrane region" description="Helical" evidence="1">
    <location>
        <begin position="153"/>
        <end position="171"/>
    </location>
</feature>
<feature type="transmembrane region" description="Helical" evidence="1">
    <location>
        <begin position="265"/>
        <end position="283"/>
    </location>
</feature>
<reference evidence="3" key="1">
    <citation type="submission" date="2020-08" db="EMBL/GenBank/DDBJ databases">
        <title>Sulfitobacter aestuariivivens sp. nov., isolated from a tidal flat.</title>
        <authorList>
            <person name="Park S."/>
            <person name="Yoon J.-H."/>
        </authorList>
    </citation>
    <scope>NUCLEOTIDE SEQUENCE</scope>
    <source>
        <strain evidence="3">TSTF-M16</strain>
    </source>
</reference>
<evidence type="ECO:0000259" key="2">
    <source>
        <dbReference type="Pfam" id="PF00892"/>
    </source>
</evidence>
<feature type="domain" description="EamA" evidence="2">
    <location>
        <begin position="155"/>
        <end position="281"/>
    </location>
</feature>
<dbReference type="GO" id="GO:0016020">
    <property type="term" value="C:membrane"/>
    <property type="evidence" value="ECO:0007669"/>
    <property type="project" value="InterPro"/>
</dbReference>
<proteinExistence type="predicted"/>
<feature type="transmembrane region" description="Helical" evidence="1">
    <location>
        <begin position="183"/>
        <end position="203"/>
    </location>
</feature>
<protein>
    <submittedName>
        <fullName evidence="3">DMT family transporter</fullName>
    </submittedName>
</protein>
<dbReference type="SUPFAM" id="SSF103481">
    <property type="entry name" value="Multidrug resistance efflux transporter EmrE"/>
    <property type="match status" value="2"/>
</dbReference>
<evidence type="ECO:0000313" key="3">
    <source>
        <dbReference type="EMBL" id="MBD3664813.1"/>
    </source>
</evidence>
<dbReference type="InterPro" id="IPR037185">
    <property type="entry name" value="EmrE-like"/>
</dbReference>